<reference evidence="1" key="2">
    <citation type="submission" date="2020-09" db="EMBL/GenBank/DDBJ databases">
        <authorList>
            <person name="Sun Q."/>
            <person name="Zhou Y."/>
        </authorList>
    </citation>
    <scope>NUCLEOTIDE SEQUENCE</scope>
    <source>
        <strain evidence="1">CGMCC 4.5737</strain>
    </source>
</reference>
<proteinExistence type="predicted"/>
<evidence type="ECO:0000313" key="2">
    <source>
        <dbReference type="Proteomes" id="UP000637578"/>
    </source>
</evidence>
<sequence length="92" mass="10171">MVTDMRRMAPDHGQAEAARVFASHVAVWDQQREALRAVARVCRRQARALWGMPGVDPRAAALAAQLAWEADAWAQRTYEVEAALQQGEGTRG</sequence>
<dbReference type="EMBL" id="BMMK01000022">
    <property type="protein sequence ID" value="GGM68002.1"/>
    <property type="molecule type" value="Genomic_DNA"/>
</dbReference>
<evidence type="ECO:0000313" key="1">
    <source>
        <dbReference type="EMBL" id="GGM68002.1"/>
    </source>
</evidence>
<reference evidence="1" key="1">
    <citation type="journal article" date="2014" name="Int. J. Syst. Evol. Microbiol.">
        <title>Complete genome sequence of Corynebacterium casei LMG S-19264T (=DSM 44701T), isolated from a smear-ripened cheese.</title>
        <authorList>
            <consortium name="US DOE Joint Genome Institute (JGI-PGF)"/>
            <person name="Walter F."/>
            <person name="Albersmeier A."/>
            <person name="Kalinowski J."/>
            <person name="Ruckert C."/>
        </authorList>
    </citation>
    <scope>NUCLEOTIDE SEQUENCE</scope>
    <source>
        <strain evidence="1">CGMCC 4.5737</strain>
    </source>
</reference>
<keyword evidence="2" id="KW-1185">Reference proteome</keyword>
<protein>
    <submittedName>
        <fullName evidence="1">Uncharacterized protein</fullName>
    </submittedName>
</protein>
<accession>A0A8J3CEN3</accession>
<gene>
    <name evidence="1" type="ORF">GCM10012275_43200</name>
</gene>
<dbReference type="AlphaFoldDB" id="A0A8J3CEN3"/>
<dbReference type="Proteomes" id="UP000637578">
    <property type="component" value="Unassembled WGS sequence"/>
</dbReference>
<comment type="caution">
    <text evidence="1">The sequence shown here is derived from an EMBL/GenBank/DDBJ whole genome shotgun (WGS) entry which is preliminary data.</text>
</comment>
<organism evidence="1 2">
    <name type="scientific">Longimycelium tulufanense</name>
    <dbReference type="NCBI Taxonomy" id="907463"/>
    <lineage>
        <taxon>Bacteria</taxon>
        <taxon>Bacillati</taxon>
        <taxon>Actinomycetota</taxon>
        <taxon>Actinomycetes</taxon>
        <taxon>Pseudonocardiales</taxon>
        <taxon>Pseudonocardiaceae</taxon>
        <taxon>Longimycelium</taxon>
    </lineage>
</organism>
<name>A0A8J3CEN3_9PSEU</name>